<comment type="caution">
    <text evidence="1">The sequence shown here is derived from an EMBL/GenBank/DDBJ whole genome shotgun (WGS) entry which is preliminary data.</text>
</comment>
<dbReference type="PANTHER" id="PTHR40036">
    <property type="entry name" value="MACROCIN O-METHYLTRANSFERASE"/>
    <property type="match status" value="1"/>
</dbReference>
<accession>A0A1X2A478</accession>
<dbReference type="Gene3D" id="3.40.50.150">
    <property type="entry name" value="Vaccinia Virus protein VP39"/>
    <property type="match status" value="1"/>
</dbReference>
<keyword evidence="1" id="KW-0489">Methyltransferase</keyword>
<dbReference type="AlphaFoldDB" id="A0A1X2A478"/>
<sequence>MDNRFSMLDARTQTAADEQYASSIQEFFHAGEGDTLAKLKNFTKFVPRQAMATFLAKNEIFKQIVEVHGHIIECGVFMGGGLMTWAQLSAIYEPYNHTRRIVGFDTFAGFPSLAEQDTTDADASLSFAKVGGLAVHGIEDDIRHAVSLYDLNRPLGHIERVELVKGDAQQTIPAYLEDNKHTVVALLYLDFDLFEPTLAAIRTFLPRMPKGAVLAFDELNQKYWSGETLAVMESAGIRNLRIQRFPFTPQISYAVLD</sequence>
<reference evidence="1 2" key="1">
    <citation type="journal article" date="2015" name="Emerg. Microbes Infect.">
        <title>Characterization of 17 strains belonging to the Mycobacterium simiae complex and description of Mycobacterium paraense sp. nov.</title>
        <authorList>
            <person name="Fusco da Costa A.R."/>
            <person name="Fedrizzi T."/>
            <person name="Lopes M.L."/>
            <person name="Pecorari M."/>
            <person name="Oliveira da Costa W.L."/>
            <person name="Giacobazzi E."/>
            <person name="da Costa Bahia J.R."/>
            <person name="De Sanctis V."/>
            <person name="Batista Lima K.V."/>
            <person name="Bertorelli R."/>
            <person name="Grottola A."/>
            <person name="Fabio A."/>
            <person name="Mariottini A."/>
            <person name="Ferretti P."/>
            <person name="Di Leva F."/>
            <person name="Fregni Serpini G."/>
            <person name="Tagliazucchi S."/>
            <person name="Rumpianesi F."/>
            <person name="Jousson O."/>
            <person name="Segata N."/>
            <person name="Tortoli E."/>
        </authorList>
    </citation>
    <scope>NUCLEOTIDE SEQUENCE [LARGE SCALE GENOMIC DNA]</scope>
    <source>
        <strain evidence="1 2">IEC33</strain>
    </source>
</reference>
<dbReference type="GO" id="GO:0008168">
    <property type="term" value="F:methyltransferase activity"/>
    <property type="evidence" value="ECO:0007669"/>
    <property type="project" value="UniProtKB-KW"/>
</dbReference>
<proteinExistence type="predicted"/>
<evidence type="ECO:0000313" key="2">
    <source>
        <dbReference type="Proteomes" id="UP000193285"/>
    </source>
</evidence>
<organism evidence="1 2">
    <name type="scientific">Mycobacterium paraense</name>
    <dbReference type="NCBI Taxonomy" id="767916"/>
    <lineage>
        <taxon>Bacteria</taxon>
        <taxon>Bacillati</taxon>
        <taxon>Actinomycetota</taxon>
        <taxon>Actinomycetes</taxon>
        <taxon>Mycobacteriales</taxon>
        <taxon>Mycobacteriaceae</taxon>
        <taxon>Mycobacterium</taxon>
        <taxon>Mycobacterium simiae complex</taxon>
    </lineage>
</organism>
<gene>
    <name evidence="1" type="ORF">AWB90_24440</name>
</gene>
<keyword evidence="1" id="KW-0808">Transferase</keyword>
<dbReference type="SUPFAM" id="SSF53335">
    <property type="entry name" value="S-adenosyl-L-methionine-dependent methyltransferases"/>
    <property type="match status" value="1"/>
</dbReference>
<name>A0A1X2A478_9MYCO</name>
<dbReference type="PANTHER" id="PTHR40036:SF1">
    <property type="entry name" value="MACROCIN O-METHYLTRANSFERASE"/>
    <property type="match status" value="1"/>
</dbReference>
<dbReference type="EMBL" id="LQPN01000073">
    <property type="protein sequence ID" value="ORW38188.1"/>
    <property type="molecule type" value="Genomic_DNA"/>
</dbReference>
<dbReference type="OrthoDB" id="3826968at2"/>
<dbReference type="InterPro" id="IPR008884">
    <property type="entry name" value="TylF_MeTrfase"/>
</dbReference>
<evidence type="ECO:0000313" key="1">
    <source>
        <dbReference type="EMBL" id="ORW38188.1"/>
    </source>
</evidence>
<dbReference type="InterPro" id="IPR029063">
    <property type="entry name" value="SAM-dependent_MTases_sf"/>
</dbReference>
<dbReference type="Pfam" id="PF05711">
    <property type="entry name" value="TylF"/>
    <property type="match status" value="1"/>
</dbReference>
<dbReference type="RefSeq" id="WP_085246233.1">
    <property type="nucleotide sequence ID" value="NZ_LQPN01000073.1"/>
</dbReference>
<dbReference type="GO" id="GO:0032259">
    <property type="term" value="P:methylation"/>
    <property type="evidence" value="ECO:0007669"/>
    <property type="project" value="UniProtKB-KW"/>
</dbReference>
<protein>
    <submittedName>
        <fullName evidence="1">dTDP-6-deoxy-L-hexose 3-O-methyltransferase</fullName>
    </submittedName>
</protein>
<dbReference type="Proteomes" id="UP000193285">
    <property type="component" value="Unassembled WGS sequence"/>
</dbReference>